<dbReference type="Gene3D" id="3.40.920.10">
    <property type="entry name" value="Pyruvate-ferredoxin oxidoreductase, PFOR, domain III"/>
    <property type="match status" value="1"/>
</dbReference>
<dbReference type="Pfam" id="PF01855">
    <property type="entry name" value="POR_N"/>
    <property type="match status" value="1"/>
</dbReference>
<evidence type="ECO:0000259" key="3">
    <source>
        <dbReference type="Pfam" id="PF01855"/>
    </source>
</evidence>
<dbReference type="InterPro" id="IPR009014">
    <property type="entry name" value="Transketo_C/PFOR_II"/>
</dbReference>
<dbReference type="EC" id="1.2.-.-" evidence="4"/>
<gene>
    <name evidence="4" type="primary">korA_1</name>
    <name evidence="4" type="ORF">BerOc1_00088</name>
</gene>
<dbReference type="InterPro" id="IPR019752">
    <property type="entry name" value="Pyrv/ketoisovalerate_OxRed_cat"/>
</dbReference>
<dbReference type="InterPro" id="IPR022367">
    <property type="entry name" value="2-oxoacid/accept_OxRdtase_asu"/>
</dbReference>
<dbReference type="Proteomes" id="UP000181901">
    <property type="component" value="Unassembled WGS sequence"/>
</dbReference>
<dbReference type="InterPro" id="IPR002869">
    <property type="entry name" value="Pyrv_flavodox_OxRed_cen"/>
</dbReference>
<dbReference type="Gene3D" id="3.40.50.920">
    <property type="match status" value="1"/>
</dbReference>
<dbReference type="NCBIfam" id="TIGR03710">
    <property type="entry name" value="OAFO_sf"/>
    <property type="match status" value="1"/>
</dbReference>
<dbReference type="InterPro" id="IPR002880">
    <property type="entry name" value="Pyrv_Fd/Flavodoxin_OxRdtase_N"/>
</dbReference>
<dbReference type="SUPFAM" id="SSF53323">
    <property type="entry name" value="Pyruvate-ferredoxin oxidoreductase, PFOR, domain III"/>
    <property type="match status" value="1"/>
</dbReference>
<feature type="domain" description="Pyruvate flavodoxin/ferredoxin oxidoreductase pyrimidine binding" evidence="3">
    <location>
        <begin position="201"/>
        <end position="383"/>
    </location>
</feature>
<dbReference type="SUPFAM" id="SSF52518">
    <property type="entry name" value="Thiamin diphosphate-binding fold (THDP-binding)"/>
    <property type="match status" value="1"/>
</dbReference>
<dbReference type="EMBL" id="LKAQ01000001">
    <property type="protein sequence ID" value="OIQ51633.1"/>
    <property type="molecule type" value="Genomic_DNA"/>
</dbReference>
<dbReference type="RefSeq" id="WP_071543761.1">
    <property type="nucleotide sequence ID" value="NZ_LKAQ01000001.1"/>
</dbReference>
<keyword evidence="1 4" id="KW-0560">Oxidoreductase</keyword>
<dbReference type="AlphaFoldDB" id="A0A1J5NIY0"/>
<evidence type="ECO:0000313" key="4">
    <source>
        <dbReference type="EMBL" id="OIQ51633.1"/>
    </source>
</evidence>
<evidence type="ECO:0000259" key="2">
    <source>
        <dbReference type="Pfam" id="PF01558"/>
    </source>
</evidence>
<dbReference type="InterPro" id="IPR050722">
    <property type="entry name" value="Pyruvate:ferred/Flavod_OxRd"/>
</dbReference>
<keyword evidence="5" id="KW-1185">Reference proteome</keyword>
<dbReference type="Pfam" id="PF01558">
    <property type="entry name" value="POR"/>
    <property type="match status" value="1"/>
</dbReference>
<dbReference type="GO" id="GO:0016903">
    <property type="term" value="F:oxidoreductase activity, acting on the aldehyde or oxo group of donors"/>
    <property type="evidence" value="ECO:0007669"/>
    <property type="project" value="InterPro"/>
</dbReference>
<dbReference type="FunFam" id="3.40.50.970:FF:000022">
    <property type="entry name" value="2-oxoglutarate ferredoxin oxidoreductase alpha subunit"/>
    <property type="match status" value="1"/>
</dbReference>
<evidence type="ECO:0000256" key="1">
    <source>
        <dbReference type="ARBA" id="ARBA00023002"/>
    </source>
</evidence>
<reference evidence="4 5" key="1">
    <citation type="submission" date="2015-09" db="EMBL/GenBank/DDBJ databases">
        <title>Genome of Desulfovibrio dechloracetivorans BerOc1, a mercury methylating strain isolated from highly hydrocarbons and metals contaminated coastal sediments.</title>
        <authorList>
            <person name="Goni Urriza M."/>
            <person name="Gassie C."/>
            <person name="Bouchez O."/>
            <person name="Klopp C."/>
            <person name="Ranchou-Peyruse A."/>
            <person name="Remy G."/>
        </authorList>
    </citation>
    <scope>NUCLEOTIDE SEQUENCE [LARGE SCALE GENOMIC DNA]</scope>
    <source>
        <strain evidence="4 5">BerOc1</strain>
    </source>
</reference>
<dbReference type="OrthoDB" id="9794954at2"/>
<evidence type="ECO:0000313" key="5">
    <source>
        <dbReference type="Proteomes" id="UP000181901"/>
    </source>
</evidence>
<protein>
    <submittedName>
        <fullName evidence="4">2-oxoglutarate oxidoreductase subunit KorA</fullName>
        <ecNumber evidence="4">1.2.-.-</ecNumber>
    </submittedName>
</protein>
<dbReference type="CDD" id="cd07034">
    <property type="entry name" value="TPP_PYR_PFOR_IOR-alpha_like"/>
    <property type="match status" value="1"/>
</dbReference>
<dbReference type="SUPFAM" id="SSF52922">
    <property type="entry name" value="TK C-terminal domain-like"/>
    <property type="match status" value="1"/>
</dbReference>
<name>A0A1J5NIY0_9BACT</name>
<accession>A0A1J5NIY0</accession>
<feature type="domain" description="Pyruvate/ketoisovalerate oxidoreductase catalytic" evidence="2">
    <location>
        <begin position="14"/>
        <end position="168"/>
    </location>
</feature>
<comment type="caution">
    <text evidence="4">The sequence shown here is derived from an EMBL/GenBank/DDBJ whole genome shotgun (WGS) entry which is preliminary data.</text>
</comment>
<dbReference type="InterPro" id="IPR029061">
    <property type="entry name" value="THDP-binding"/>
</dbReference>
<proteinExistence type="predicted"/>
<dbReference type="PANTHER" id="PTHR32154">
    <property type="entry name" value="PYRUVATE-FLAVODOXIN OXIDOREDUCTASE-RELATED"/>
    <property type="match status" value="1"/>
</dbReference>
<sequence length="561" mass="60462">MPEKSVNIVIGGAAGQGLVTIGQLLSKAITRAGHHLLVTQRYMSRIRGGHNTYAIRMGEEEMLGGTETIDILAALNAETLDKHLDAMSAGALVVAGDDLDTKGLNALRIPYEKLASKPLFHNTAMLGVLGRAVNLDLGILEELLRQTFAKKGDEVVGANLDVLRKAYAWVSDQDHDFFCDIKPGGPKGRMMVNGNEAIGLGALAAGCNFVSFYPMTPATGVAMALVAKGAPLGLQYEQVEDEIAAMNMAIGASYAGAKALVTTSGGGFALMEEGVSLAGVSETPLVCVVVQRPGPATGLPTRTEQADLNLVLHSGHGEFPRAIFAPATPEDCFYLTHRAFDLAETYQTPIFILSEQYLADSYRDVEPFDLDDLPEVAAPLLEWKEGDYKRYVLTDDGISPRVVPGFSETLVRADSHIHAEDSSITEEKSLSVAMNSKLLRKGAGLFEEVIGPDYYGADNPDALLVCWGANLGACLEAMDRYDGGKSLAVLHFKQVYPLREEQFMDHLEGAGRVIAVEGNATAQFAQLIARETGFMTSDRILRFDGRAMTWEYVLKGLTDIL</sequence>
<organism evidence="4 5">
    <name type="scientific">Pseudodesulfovibrio hydrargyri</name>
    <dbReference type="NCBI Taxonomy" id="2125990"/>
    <lineage>
        <taxon>Bacteria</taxon>
        <taxon>Pseudomonadati</taxon>
        <taxon>Thermodesulfobacteriota</taxon>
        <taxon>Desulfovibrionia</taxon>
        <taxon>Desulfovibrionales</taxon>
        <taxon>Desulfovibrionaceae</taxon>
    </lineage>
</organism>
<dbReference type="GO" id="GO:0006979">
    <property type="term" value="P:response to oxidative stress"/>
    <property type="evidence" value="ECO:0007669"/>
    <property type="project" value="TreeGrafter"/>
</dbReference>
<dbReference type="Gene3D" id="3.40.50.970">
    <property type="match status" value="1"/>
</dbReference>
<dbReference type="PANTHER" id="PTHR32154:SF20">
    <property type="entry name" value="2-OXOGLUTARATE OXIDOREDUCTASE SUBUNIT KORA"/>
    <property type="match status" value="1"/>
</dbReference>